<feature type="coiled-coil region" evidence="1">
    <location>
        <begin position="6"/>
        <end position="33"/>
    </location>
</feature>
<evidence type="ECO:0000256" key="2">
    <source>
        <dbReference type="SAM" id="MobiDB-lite"/>
    </source>
</evidence>
<accession>A0A7K2IL78</accession>
<evidence type="ECO:0000313" key="3">
    <source>
        <dbReference type="EMBL" id="MYR30729.1"/>
    </source>
</evidence>
<sequence>MTTPAERELKAAVARLEKLFREQQREIRTLKAARRAPQLGASSIDSGALEVRDPESGSTRLRIGRQPDGTIGVVAEGGDPAPSPSDPVVAPAPVGLMVSWDGTLADPELTLPADLDHVSVHVSEQTGFTPSAVTFVGTIPRSGGVLPVVPLEVGTTYYVLLVPVGIGGVEGAPSVEASGIPEAVGGVPGPGSITETEIADDAISTPKLQALAVNAAKIAANAIEAGHITAGAVEASKLAAQIVLSTRIIAGDPAAARVEIDQHGLRGYSISNELVFAIDDNGNAVFSGNIVGSEISGSRFTMGTGSVTGAIEASGGVVAQRVLSGVRQAQLIATGNTAEFSARQDGTNPSSPIAAMYTMETQVGLTIDSSRLAADQLPSITAVAFPHSAQMVLWAERNNPEAPYSGLTTTPNEVAGLWSAGDGSEVRLRASRASASILLTPPAPSAPSPNGVETPGYVFANRGSDDTSGVSLQSPRWEEPGNAAHLRRSVIFAEGGRPARPFTRIVQAARRVLVMGEAAGGGYDATSDGCLELATTHSIQAPRHAPVRTDMITAPSSGPTGTWTAFSSSAYPAIDFQTGWSGRARITITAGAGNTTTNTSTIHFGFGLTGASTIGPAVARAWSARGVLMQCCSRVVYLDLEPNAAYTLTPYWNYSSGTIGGTVTFYTTYEHSIVVEPLM</sequence>
<evidence type="ECO:0008006" key="5">
    <source>
        <dbReference type="Google" id="ProtNLM"/>
    </source>
</evidence>
<organism evidence="3 4">
    <name type="scientific">Nocardiopsis alba</name>
    <dbReference type="NCBI Taxonomy" id="53437"/>
    <lineage>
        <taxon>Bacteria</taxon>
        <taxon>Bacillati</taxon>
        <taxon>Actinomycetota</taxon>
        <taxon>Actinomycetes</taxon>
        <taxon>Streptosporangiales</taxon>
        <taxon>Nocardiopsidaceae</taxon>
        <taxon>Nocardiopsis</taxon>
    </lineage>
</organism>
<dbReference type="EMBL" id="WWHY01000001">
    <property type="protein sequence ID" value="MYR30729.1"/>
    <property type="molecule type" value="Genomic_DNA"/>
</dbReference>
<proteinExistence type="predicted"/>
<evidence type="ECO:0000313" key="4">
    <source>
        <dbReference type="Proteomes" id="UP000467124"/>
    </source>
</evidence>
<reference evidence="3 4" key="1">
    <citation type="journal article" date="2019" name="Nat. Commun.">
        <title>The antimicrobial potential of Streptomyces from insect microbiomes.</title>
        <authorList>
            <person name="Chevrette M.G."/>
            <person name="Carlson C.M."/>
            <person name="Ortega H.E."/>
            <person name="Thomas C."/>
            <person name="Ananiev G.E."/>
            <person name="Barns K.J."/>
            <person name="Book A.J."/>
            <person name="Cagnazzo J."/>
            <person name="Carlos C."/>
            <person name="Flanigan W."/>
            <person name="Grubbs K.J."/>
            <person name="Horn H.A."/>
            <person name="Hoffmann F.M."/>
            <person name="Klassen J.L."/>
            <person name="Knack J.J."/>
            <person name="Lewin G.R."/>
            <person name="McDonald B.R."/>
            <person name="Muller L."/>
            <person name="Melo W.G.P."/>
            <person name="Pinto-Tomas A.A."/>
            <person name="Schmitz A."/>
            <person name="Wendt-Pienkowski E."/>
            <person name="Wildman S."/>
            <person name="Zhao M."/>
            <person name="Zhang F."/>
            <person name="Bugni T.S."/>
            <person name="Andes D.R."/>
            <person name="Pupo M.T."/>
            <person name="Currie C.R."/>
        </authorList>
    </citation>
    <scope>NUCLEOTIDE SEQUENCE [LARGE SCALE GENOMIC DNA]</scope>
    <source>
        <strain evidence="3 4">SID5840</strain>
    </source>
</reference>
<dbReference type="AlphaFoldDB" id="A0A7K2IL78"/>
<name>A0A7K2IL78_9ACTN</name>
<dbReference type="RefSeq" id="WP_161109916.1">
    <property type="nucleotide sequence ID" value="NZ_JBHXVI010000018.1"/>
</dbReference>
<protein>
    <recommendedName>
        <fullName evidence="5">Fibronectin type-III domain-containing protein</fullName>
    </recommendedName>
</protein>
<comment type="caution">
    <text evidence="3">The sequence shown here is derived from an EMBL/GenBank/DDBJ whole genome shotgun (WGS) entry which is preliminary data.</text>
</comment>
<keyword evidence="1" id="KW-0175">Coiled coil</keyword>
<dbReference type="Proteomes" id="UP000467124">
    <property type="component" value="Unassembled WGS sequence"/>
</dbReference>
<feature type="region of interest" description="Disordered" evidence="2">
    <location>
        <begin position="34"/>
        <end position="65"/>
    </location>
</feature>
<evidence type="ECO:0000256" key="1">
    <source>
        <dbReference type="SAM" id="Coils"/>
    </source>
</evidence>
<gene>
    <name evidence="3" type="ORF">GTW20_00235</name>
</gene>